<reference evidence="2" key="1">
    <citation type="submission" date="2017-04" db="EMBL/GenBank/DDBJ databases">
        <authorList>
            <person name="Varghese N."/>
            <person name="Submissions S."/>
        </authorList>
    </citation>
    <scope>NUCLEOTIDE SEQUENCE [LARGE SCALE GENOMIC DNA]</scope>
    <source>
        <strain evidence="2">DSM 4125</strain>
    </source>
</reference>
<protein>
    <submittedName>
        <fullName evidence="1">Uncharacterized protein</fullName>
    </submittedName>
</protein>
<dbReference type="Proteomes" id="UP000193804">
    <property type="component" value="Unassembled WGS sequence"/>
</dbReference>
<sequence>MATITNAGTGSFTPDCSNKTKNLVLGDYLDAKIANYMGISISSINDFTTVRVDSPYANSEGVIKSMESEKGFVRGLRIDLQKEQDGYATFQVQWGTGNGAKGGAYAGVLMRVNTNFTMNDLRTALAASFNYIPVKYARLDP</sequence>
<organism evidence="1 2">
    <name type="scientific">Marivirga sericea</name>
    <dbReference type="NCBI Taxonomy" id="1028"/>
    <lineage>
        <taxon>Bacteria</taxon>
        <taxon>Pseudomonadati</taxon>
        <taxon>Bacteroidota</taxon>
        <taxon>Cytophagia</taxon>
        <taxon>Cytophagales</taxon>
        <taxon>Marivirgaceae</taxon>
        <taxon>Marivirga</taxon>
    </lineage>
</organism>
<proteinExistence type="predicted"/>
<evidence type="ECO:0000313" key="2">
    <source>
        <dbReference type="Proteomes" id="UP000193804"/>
    </source>
</evidence>
<dbReference type="OrthoDB" id="6008149at2"/>
<evidence type="ECO:0000313" key="1">
    <source>
        <dbReference type="EMBL" id="SMG07927.1"/>
    </source>
</evidence>
<dbReference type="RefSeq" id="WP_085515119.1">
    <property type="nucleotide sequence ID" value="NZ_FXAW01000001.1"/>
</dbReference>
<name>A0A1X7I0T1_9BACT</name>
<dbReference type="EMBL" id="FXAW01000001">
    <property type="protein sequence ID" value="SMG07927.1"/>
    <property type="molecule type" value="Genomic_DNA"/>
</dbReference>
<gene>
    <name evidence="1" type="ORF">SAMN05661096_00093</name>
</gene>
<keyword evidence="2" id="KW-1185">Reference proteome</keyword>
<dbReference type="AlphaFoldDB" id="A0A1X7I0T1"/>
<accession>A0A1X7I0T1</accession>
<dbReference type="STRING" id="1028.SAMN05661096_00093"/>